<feature type="chain" id="PRO_5043515167" description="AB hydrolase-1 domain-containing protein" evidence="1">
    <location>
        <begin position="34"/>
        <end position="474"/>
    </location>
</feature>
<dbReference type="SUPFAM" id="SSF53474">
    <property type="entry name" value="alpha/beta-Hydrolases"/>
    <property type="match status" value="1"/>
</dbReference>
<dbReference type="KEGG" id="parq:DSM112329_01005"/>
<gene>
    <name evidence="2" type="ORF">DSM112329_01005</name>
</gene>
<dbReference type="EMBL" id="CP114014">
    <property type="protein sequence ID" value="XAY04175.1"/>
    <property type="molecule type" value="Genomic_DNA"/>
</dbReference>
<name>A0AAU7ARB6_9ACTN</name>
<accession>A0AAU7ARB6</accession>
<dbReference type="RefSeq" id="WP_354700719.1">
    <property type="nucleotide sequence ID" value="NZ_CP114014.1"/>
</dbReference>
<evidence type="ECO:0008006" key="3">
    <source>
        <dbReference type="Google" id="ProtNLM"/>
    </source>
</evidence>
<evidence type="ECO:0000256" key="1">
    <source>
        <dbReference type="SAM" id="SignalP"/>
    </source>
</evidence>
<dbReference type="AlphaFoldDB" id="A0AAU7ARB6"/>
<proteinExistence type="predicted"/>
<feature type="signal peptide" evidence="1">
    <location>
        <begin position="1"/>
        <end position="33"/>
    </location>
</feature>
<reference evidence="2" key="1">
    <citation type="submission" date="2022-12" db="EMBL/GenBank/DDBJ databases">
        <title>Paraconexibacter alkalitolerans sp. nov. and Baekduia alba sp. nov., isolated from soil and emended description of the genera Paraconexibacter (Chun et al., 2020) and Baekduia (An et al., 2020).</title>
        <authorList>
            <person name="Vieira S."/>
            <person name="Huber K.J."/>
            <person name="Geppert A."/>
            <person name="Wolf J."/>
            <person name="Neumann-Schaal M."/>
            <person name="Muesken M."/>
            <person name="Overmann J."/>
        </authorList>
    </citation>
    <scope>NUCLEOTIDE SEQUENCE</scope>
    <source>
        <strain evidence="2">AEG42_29</strain>
    </source>
</reference>
<sequence>MTRRVLPTTLTSVIAAAAAGGLVAAAAPVAASAAPTPAVSGGTTATAKVCGTTRVVRRVAAGAAVRFTVPAARQARVRAARAGSTVVVERCEAGRWTALRTLRLGARATALSGPLTGASDTAADLRVRVRSRGGAFGRAAHVRVGVGEVVDVPVSFRVVNRNRTALPCLGAPDGKTYTVRGTLVGPRAVLDAGKAAATLYLHGLGYSGDLFFRFRDVPGYDYPLQQAQAGHVSVVVDRLGNPAHDDLPDGNATCFPAQADMADQMVRHLRAGTFDAPGAARRFDRVVLAGHSAGGLITELTQHAFKSADAIAVIGYTDTPSPLTLATFAVAGGDCLTAPQRARGVTGAPGYAPFGRTNADFAAGHFHDIDPTVVKLVLARHNRDACGDLLGALQSLAGNVLLTRTITAPVLIISGSRDALFAPPTNTLAAATAFTGSPDVALVELPGTGHAVTLGRTREAFRSAMDAWLARHGA</sequence>
<evidence type="ECO:0000313" key="2">
    <source>
        <dbReference type="EMBL" id="XAY04175.1"/>
    </source>
</evidence>
<organism evidence="2">
    <name type="scientific">Paraconexibacter sp. AEG42_29</name>
    <dbReference type="NCBI Taxonomy" id="2997339"/>
    <lineage>
        <taxon>Bacteria</taxon>
        <taxon>Bacillati</taxon>
        <taxon>Actinomycetota</taxon>
        <taxon>Thermoleophilia</taxon>
        <taxon>Solirubrobacterales</taxon>
        <taxon>Paraconexibacteraceae</taxon>
        <taxon>Paraconexibacter</taxon>
    </lineage>
</organism>
<keyword evidence="1" id="KW-0732">Signal</keyword>
<protein>
    <recommendedName>
        <fullName evidence="3">AB hydrolase-1 domain-containing protein</fullName>
    </recommendedName>
</protein>
<dbReference type="InterPro" id="IPR029058">
    <property type="entry name" value="AB_hydrolase_fold"/>
</dbReference>
<dbReference type="Gene3D" id="3.40.50.1820">
    <property type="entry name" value="alpha/beta hydrolase"/>
    <property type="match status" value="1"/>
</dbReference>